<reference evidence="11" key="1">
    <citation type="submission" date="2010-07" db="EMBL/GenBank/DDBJ databases">
        <authorList>
            <person name="Weinstock G."/>
            <person name="Sodergren E."/>
            <person name="Clifton S."/>
            <person name="Fulton L."/>
            <person name="Fulton B."/>
            <person name="Courtney L."/>
            <person name="Fronick C."/>
            <person name="Harrison M."/>
            <person name="Strong C."/>
            <person name="Farmer C."/>
            <person name="Delahaunty K."/>
            <person name="Markovic C."/>
            <person name="Hall O."/>
            <person name="Minx P."/>
            <person name="Tomlinson C."/>
            <person name="Mitreva M."/>
            <person name="Hou S."/>
            <person name="Chen J."/>
            <person name="Wollam A."/>
            <person name="Pepin K.H."/>
            <person name="Johnson M."/>
            <person name="Bhonagiri V."/>
            <person name="Zhang X."/>
            <person name="Suruliraj S."/>
            <person name="Warren W."/>
            <person name="Chinwalla A."/>
            <person name="Mardis E.R."/>
            <person name="Wilson R.K."/>
        </authorList>
    </citation>
    <scope>NUCLEOTIDE SEQUENCE [LARGE SCALE GENOMIC DNA]</scope>
    <source>
        <strain evidence="11">TX4248</strain>
    </source>
</reference>
<evidence type="ECO:0000259" key="8">
    <source>
        <dbReference type="PROSITE" id="PS51192"/>
    </source>
</evidence>
<dbReference type="InterPro" id="IPR011545">
    <property type="entry name" value="DEAD/DEAH_box_helicase_dom"/>
</dbReference>
<dbReference type="GO" id="GO:0009378">
    <property type="term" value="F:four-way junction helicase activity"/>
    <property type="evidence" value="ECO:0007669"/>
    <property type="project" value="TreeGrafter"/>
</dbReference>
<evidence type="ECO:0000259" key="9">
    <source>
        <dbReference type="PROSITE" id="PS51194"/>
    </source>
</evidence>
<keyword evidence="5" id="KW-0238">DNA-binding</keyword>
<dbReference type="GO" id="GO:0006310">
    <property type="term" value="P:DNA recombination"/>
    <property type="evidence" value="ECO:0007669"/>
    <property type="project" value="InterPro"/>
</dbReference>
<evidence type="ECO:0000256" key="5">
    <source>
        <dbReference type="ARBA" id="ARBA00023125"/>
    </source>
</evidence>
<evidence type="ECO:0000256" key="7">
    <source>
        <dbReference type="ARBA" id="ARBA00044550"/>
    </source>
</evidence>
<dbReference type="GO" id="GO:0043138">
    <property type="term" value="F:3'-5' DNA helicase activity"/>
    <property type="evidence" value="ECO:0007669"/>
    <property type="project" value="TreeGrafter"/>
</dbReference>
<dbReference type="PANTHER" id="PTHR13710:SF84">
    <property type="entry name" value="ATP-DEPENDENT DNA HELICASE RECS-RELATED"/>
    <property type="match status" value="1"/>
</dbReference>
<dbReference type="GO" id="GO:0005737">
    <property type="term" value="C:cytoplasm"/>
    <property type="evidence" value="ECO:0007669"/>
    <property type="project" value="TreeGrafter"/>
</dbReference>
<dbReference type="Gene3D" id="3.40.50.300">
    <property type="entry name" value="P-loop containing nucleotide triphosphate hydrolases"/>
    <property type="match status" value="2"/>
</dbReference>
<gene>
    <name evidence="10" type="ORF">HMPREF9498_03119</name>
</gene>
<dbReference type="PROSITE" id="PS00690">
    <property type="entry name" value="DEAH_ATP_HELICASE"/>
    <property type="match status" value="1"/>
</dbReference>
<dbReference type="InterPro" id="IPR014001">
    <property type="entry name" value="Helicase_ATP-bd"/>
</dbReference>
<feature type="domain" description="Helicase C-terminal" evidence="9">
    <location>
        <begin position="218"/>
        <end position="379"/>
    </location>
</feature>
<evidence type="ECO:0000256" key="6">
    <source>
        <dbReference type="ARBA" id="ARBA00044535"/>
    </source>
</evidence>
<dbReference type="GO" id="GO:0043590">
    <property type="term" value="C:bacterial nucleoid"/>
    <property type="evidence" value="ECO:0007669"/>
    <property type="project" value="TreeGrafter"/>
</dbReference>
<keyword evidence="3 10" id="KW-0347">Helicase</keyword>
<proteinExistence type="predicted"/>
<name>A0A125W1A4_ENTFL</name>
<dbReference type="GO" id="GO:0016787">
    <property type="term" value="F:hydrolase activity"/>
    <property type="evidence" value="ECO:0007669"/>
    <property type="project" value="UniProtKB-KW"/>
</dbReference>
<dbReference type="EMBL" id="AEBR01000110">
    <property type="protein sequence ID" value="EFM81180.1"/>
    <property type="molecule type" value="Genomic_DNA"/>
</dbReference>
<dbReference type="InterPro" id="IPR002464">
    <property type="entry name" value="DNA/RNA_helicase_DEAH_CS"/>
</dbReference>
<dbReference type="InterPro" id="IPR027417">
    <property type="entry name" value="P-loop_NTPase"/>
</dbReference>
<organism evidence="10 11">
    <name type="scientific">Enterococcus faecalis TX4248</name>
    <dbReference type="NCBI Taxonomy" id="749495"/>
    <lineage>
        <taxon>Bacteria</taxon>
        <taxon>Bacillati</taxon>
        <taxon>Bacillota</taxon>
        <taxon>Bacilli</taxon>
        <taxon>Lactobacillales</taxon>
        <taxon>Enterococcaceae</taxon>
        <taxon>Enterococcus</taxon>
    </lineage>
</organism>
<dbReference type="GO" id="GO:0006281">
    <property type="term" value="P:DNA repair"/>
    <property type="evidence" value="ECO:0007669"/>
    <property type="project" value="TreeGrafter"/>
</dbReference>
<evidence type="ECO:0000256" key="3">
    <source>
        <dbReference type="ARBA" id="ARBA00022806"/>
    </source>
</evidence>
<dbReference type="InterPro" id="IPR001650">
    <property type="entry name" value="Helicase_C-like"/>
</dbReference>
<dbReference type="SMART" id="SM00490">
    <property type="entry name" value="HELICc"/>
    <property type="match status" value="1"/>
</dbReference>
<dbReference type="GO" id="GO:0003677">
    <property type="term" value="F:DNA binding"/>
    <property type="evidence" value="ECO:0007669"/>
    <property type="project" value="UniProtKB-KW"/>
</dbReference>
<feature type="domain" description="Helicase ATP-binding" evidence="8">
    <location>
        <begin position="26"/>
        <end position="193"/>
    </location>
</feature>
<evidence type="ECO:0000256" key="2">
    <source>
        <dbReference type="ARBA" id="ARBA00022801"/>
    </source>
</evidence>
<dbReference type="Proteomes" id="UP000004846">
    <property type="component" value="Unassembled WGS sequence"/>
</dbReference>
<keyword evidence="2 10" id="KW-0378">Hydrolase</keyword>
<evidence type="ECO:0000256" key="1">
    <source>
        <dbReference type="ARBA" id="ARBA00022741"/>
    </source>
</evidence>
<dbReference type="PROSITE" id="PS51192">
    <property type="entry name" value="HELICASE_ATP_BIND_1"/>
    <property type="match status" value="1"/>
</dbReference>
<dbReference type="SUPFAM" id="SSF52540">
    <property type="entry name" value="P-loop containing nucleoside triphosphate hydrolases"/>
    <property type="match status" value="1"/>
</dbReference>
<dbReference type="InterPro" id="IPR032284">
    <property type="entry name" value="RecQ_Zn-bd"/>
</dbReference>
<dbReference type="AlphaFoldDB" id="A0A125W1A4"/>
<evidence type="ECO:0000256" key="4">
    <source>
        <dbReference type="ARBA" id="ARBA00022840"/>
    </source>
</evidence>
<dbReference type="CDD" id="cd17920">
    <property type="entry name" value="DEXHc_RecQ"/>
    <property type="match status" value="1"/>
</dbReference>
<dbReference type="RefSeq" id="WP_002400437.1">
    <property type="nucleotide sequence ID" value="NZ_GL454489.1"/>
</dbReference>
<sequence length="480" mass="55180">MLLTLEQELFTRFGYAAFKPGQKEVITNLLDGMNTLAVLPTGTGKSLCYQFVGQKLEGLTVIVSPLLSLMEDQVRQLQRQGIKGAVALNSTLQYSEKRYILAKMFQYDYLFLSPEMLLQQEVLSVLQRQKIALFVVDEAHCVYQWGVDFRPEYSKLDLVQKQLDFPLTLALTATATPVVQHAIIKQLFSHGSYQEVLSSVNRKNIGLFVKETSEKEEVLLDYLSKTAGKIIIYCATRNKTEQISQLIQAKTSFKVAYYHGGLEASERSRLQEQFIDNQIDILCATNAFGMGIDKPDVRGVIHFDLPDSLENYLQEIGRAGRDGQKSWALLLYKKGDEFIHRFFLEETRANRATLKSLIEGEEQAGLLENATELQQKWVQGYLAKDYSFEELEHRLEEKEKDRQAQLRGMLTYIETTTCRRTLIQTYFQEPIVKQSLETCCDNCALFFDIYQDSIVKSNKTSNQNEEGWRSKFLKLFKERD</sequence>
<comment type="caution">
    <text evidence="10">The sequence shown here is derived from an EMBL/GenBank/DDBJ whole genome shotgun (WGS) entry which is preliminary data.</text>
</comment>
<dbReference type="GO" id="GO:0030894">
    <property type="term" value="C:replisome"/>
    <property type="evidence" value="ECO:0007669"/>
    <property type="project" value="TreeGrafter"/>
</dbReference>
<dbReference type="PANTHER" id="PTHR13710">
    <property type="entry name" value="DNA HELICASE RECQ FAMILY MEMBER"/>
    <property type="match status" value="1"/>
</dbReference>
<keyword evidence="1" id="KW-0547">Nucleotide-binding</keyword>
<keyword evidence="4" id="KW-0067">ATP-binding</keyword>
<dbReference type="PROSITE" id="PS51194">
    <property type="entry name" value="HELICASE_CTER"/>
    <property type="match status" value="1"/>
</dbReference>
<evidence type="ECO:0000313" key="11">
    <source>
        <dbReference type="Proteomes" id="UP000004846"/>
    </source>
</evidence>
<dbReference type="InterPro" id="IPR004589">
    <property type="entry name" value="DNA_helicase_ATP-dep_RecQ"/>
</dbReference>
<dbReference type="Pfam" id="PF00270">
    <property type="entry name" value="DEAD"/>
    <property type="match status" value="1"/>
</dbReference>
<protein>
    <recommendedName>
        <fullName evidence="6">ATP-dependent DNA helicase RecQ</fullName>
    </recommendedName>
    <alternativeName>
        <fullName evidence="7">DNA 3'-5' helicase RecQ</fullName>
    </alternativeName>
</protein>
<evidence type="ECO:0000313" key="10">
    <source>
        <dbReference type="EMBL" id="EFM81180.1"/>
    </source>
</evidence>
<dbReference type="Pfam" id="PF16124">
    <property type="entry name" value="RecQ_Zn_bind"/>
    <property type="match status" value="1"/>
</dbReference>
<dbReference type="SMART" id="SM00487">
    <property type="entry name" value="DEXDc"/>
    <property type="match status" value="1"/>
</dbReference>
<dbReference type="HOGENOM" id="CLU_001103_9_7_9"/>
<dbReference type="Pfam" id="PF00271">
    <property type="entry name" value="Helicase_C"/>
    <property type="match status" value="1"/>
</dbReference>
<dbReference type="GO" id="GO:0005524">
    <property type="term" value="F:ATP binding"/>
    <property type="evidence" value="ECO:0007669"/>
    <property type="project" value="UniProtKB-KW"/>
</dbReference>
<accession>A0A125W1A4</accession>
<dbReference type="NCBIfam" id="TIGR00614">
    <property type="entry name" value="recQ_fam"/>
    <property type="match status" value="1"/>
</dbReference>